<accession>A0ABQ9WT57</accession>
<organism evidence="1 2">
    <name type="scientific">Blattamonas nauphoetae</name>
    <dbReference type="NCBI Taxonomy" id="2049346"/>
    <lineage>
        <taxon>Eukaryota</taxon>
        <taxon>Metamonada</taxon>
        <taxon>Preaxostyla</taxon>
        <taxon>Oxymonadida</taxon>
        <taxon>Blattamonas</taxon>
    </lineage>
</organism>
<proteinExistence type="predicted"/>
<protein>
    <recommendedName>
        <fullName evidence="3">Protein kinase domain-containing protein</fullName>
    </recommendedName>
</protein>
<evidence type="ECO:0008006" key="3">
    <source>
        <dbReference type="Google" id="ProtNLM"/>
    </source>
</evidence>
<keyword evidence="2" id="KW-1185">Reference proteome</keyword>
<dbReference type="InterPro" id="IPR011009">
    <property type="entry name" value="Kinase-like_dom_sf"/>
</dbReference>
<evidence type="ECO:0000313" key="1">
    <source>
        <dbReference type="EMBL" id="KAK2942681.1"/>
    </source>
</evidence>
<dbReference type="Proteomes" id="UP001281761">
    <property type="component" value="Unassembled WGS sequence"/>
</dbReference>
<comment type="caution">
    <text evidence="1">The sequence shown here is derived from an EMBL/GenBank/DDBJ whole genome shotgun (WGS) entry which is preliminary data.</text>
</comment>
<name>A0ABQ9WT57_9EUKA</name>
<sequence>MLELFTFANIHPQPNIAGFHKAWEQDGHMFTLTELCEGGDLMNFSFRMDNGYFKLGDFGLSHVRPTILLLLLLLAGVRSLPVVNPGLFGRRHKVSDNSVFCQLLFLRCNRKFQ</sequence>
<dbReference type="EMBL" id="JARBJD010000390">
    <property type="protein sequence ID" value="KAK2942681.1"/>
    <property type="molecule type" value="Genomic_DNA"/>
</dbReference>
<dbReference type="SUPFAM" id="SSF56112">
    <property type="entry name" value="Protein kinase-like (PK-like)"/>
    <property type="match status" value="1"/>
</dbReference>
<evidence type="ECO:0000313" key="2">
    <source>
        <dbReference type="Proteomes" id="UP001281761"/>
    </source>
</evidence>
<gene>
    <name evidence="1" type="ORF">BLNAU_22408</name>
</gene>
<reference evidence="1 2" key="1">
    <citation type="journal article" date="2022" name="bioRxiv">
        <title>Genomics of Preaxostyla Flagellates Illuminates Evolutionary Transitions and the Path Towards Mitochondrial Loss.</title>
        <authorList>
            <person name="Novak L.V.F."/>
            <person name="Treitli S.C."/>
            <person name="Pyrih J."/>
            <person name="Halakuc P."/>
            <person name="Pipaliya S.V."/>
            <person name="Vacek V."/>
            <person name="Brzon O."/>
            <person name="Soukal P."/>
            <person name="Eme L."/>
            <person name="Dacks J.B."/>
            <person name="Karnkowska A."/>
            <person name="Elias M."/>
            <person name="Hampl V."/>
        </authorList>
    </citation>
    <scope>NUCLEOTIDE SEQUENCE [LARGE SCALE GENOMIC DNA]</scope>
    <source>
        <strain evidence="1">NAU3</strain>
        <tissue evidence="1">Gut</tissue>
    </source>
</reference>